<feature type="compositionally biased region" description="Polar residues" evidence="1">
    <location>
        <begin position="229"/>
        <end position="260"/>
    </location>
</feature>
<comment type="caution">
    <text evidence="4">The sequence shown here is derived from an EMBL/GenBank/DDBJ whole genome shotgun (WGS) entry which is preliminary data.</text>
</comment>
<dbReference type="InterPro" id="IPR002477">
    <property type="entry name" value="Peptidoglycan-bd-like"/>
</dbReference>
<evidence type="ECO:0000256" key="2">
    <source>
        <dbReference type="SAM" id="Phobius"/>
    </source>
</evidence>
<organism evidence="4 5">
    <name type="scientific">Streptomyces neyagawaensis</name>
    <dbReference type="NCBI Taxonomy" id="42238"/>
    <lineage>
        <taxon>Bacteria</taxon>
        <taxon>Bacillati</taxon>
        <taxon>Actinomycetota</taxon>
        <taxon>Actinomycetes</taxon>
        <taxon>Kitasatosporales</taxon>
        <taxon>Streptomycetaceae</taxon>
        <taxon>Streptomyces</taxon>
    </lineage>
</organism>
<keyword evidence="2" id="KW-0472">Membrane</keyword>
<dbReference type="InterPro" id="IPR036365">
    <property type="entry name" value="PGBD-like_sf"/>
</dbReference>
<dbReference type="Pfam" id="PF01471">
    <property type="entry name" value="PG_binding_1"/>
    <property type="match status" value="1"/>
</dbReference>
<evidence type="ECO:0000256" key="1">
    <source>
        <dbReference type="SAM" id="MobiDB-lite"/>
    </source>
</evidence>
<evidence type="ECO:0000313" key="5">
    <source>
        <dbReference type="Proteomes" id="UP001551189"/>
    </source>
</evidence>
<proteinExistence type="predicted"/>
<protein>
    <submittedName>
        <fullName evidence="4">Peptidoglycan-binding protein</fullName>
    </submittedName>
</protein>
<feature type="region of interest" description="Disordered" evidence="1">
    <location>
        <begin position="1"/>
        <end position="140"/>
    </location>
</feature>
<dbReference type="InterPro" id="IPR036366">
    <property type="entry name" value="PGBDSf"/>
</dbReference>
<keyword evidence="2" id="KW-0812">Transmembrane</keyword>
<dbReference type="RefSeq" id="WP_359698233.1">
    <property type="nucleotide sequence ID" value="NZ_JBEYXT010000129.1"/>
</dbReference>
<keyword evidence="5" id="KW-1185">Reference proteome</keyword>
<evidence type="ECO:0000313" key="4">
    <source>
        <dbReference type="EMBL" id="MEU6804229.1"/>
    </source>
</evidence>
<dbReference type="EMBL" id="JBEYXT010000129">
    <property type="protein sequence ID" value="MEU6804229.1"/>
    <property type="molecule type" value="Genomic_DNA"/>
</dbReference>
<feature type="region of interest" description="Disordered" evidence="1">
    <location>
        <begin position="168"/>
        <end position="270"/>
    </location>
</feature>
<feature type="domain" description="Peptidoglycan binding-like" evidence="3">
    <location>
        <begin position="269"/>
        <end position="327"/>
    </location>
</feature>
<gene>
    <name evidence="4" type="ORF">ABZ931_24940</name>
</gene>
<keyword evidence="2" id="KW-1133">Transmembrane helix</keyword>
<sequence>MSEPTGPVCPQCGTPRAADGTPACSCAEQASEAHRDSRTAQAAAAEDFDPVRIRPFVKVGDDPSGAPDTAAAPDSSAALGSSDVHDTSDVQDTSGLHDPAYASDDPTEGMPADAGHAGPPSVPDERAAFGTGRHEGGRRRRRALVVGAGAAAVAALVAAGLVSGLFSYDAPARDGSLPDDVRARLPEAASQASQAGATPTPTPPGTASPSRSTGTPSASQDATPGESPASPTGSARATRTPSNSGATRTSGPGPTGSAEQNPVLGLGDRGPEVTELQLRLRQIGLYNGDADGEYDREVESAVRGYQLTRLVLDDESGVYGVPTRTALESETSEP</sequence>
<name>A0ABV3B5J4_9ACTN</name>
<feature type="compositionally biased region" description="Basic and acidic residues" evidence="1">
    <location>
        <begin position="123"/>
        <end position="135"/>
    </location>
</feature>
<dbReference type="SUPFAM" id="SSF47090">
    <property type="entry name" value="PGBD-like"/>
    <property type="match status" value="1"/>
</dbReference>
<feature type="compositionally biased region" description="Low complexity" evidence="1">
    <location>
        <begin position="62"/>
        <end position="82"/>
    </location>
</feature>
<dbReference type="Gene3D" id="1.10.101.10">
    <property type="entry name" value="PGBD-like superfamily/PGBD"/>
    <property type="match status" value="1"/>
</dbReference>
<feature type="transmembrane region" description="Helical" evidence="2">
    <location>
        <begin position="143"/>
        <end position="168"/>
    </location>
</feature>
<accession>A0ABV3B5J4</accession>
<feature type="compositionally biased region" description="Low complexity" evidence="1">
    <location>
        <begin position="207"/>
        <end position="219"/>
    </location>
</feature>
<dbReference type="Proteomes" id="UP001551189">
    <property type="component" value="Unassembled WGS sequence"/>
</dbReference>
<reference evidence="4 5" key="1">
    <citation type="submission" date="2024-06" db="EMBL/GenBank/DDBJ databases">
        <title>The Natural Products Discovery Center: Release of the First 8490 Sequenced Strains for Exploring Actinobacteria Biosynthetic Diversity.</title>
        <authorList>
            <person name="Kalkreuter E."/>
            <person name="Kautsar S.A."/>
            <person name="Yang D."/>
            <person name="Bader C.D."/>
            <person name="Teijaro C.N."/>
            <person name="Fluegel L."/>
            <person name="Davis C.M."/>
            <person name="Simpson J.R."/>
            <person name="Lauterbach L."/>
            <person name="Steele A.D."/>
            <person name="Gui C."/>
            <person name="Meng S."/>
            <person name="Li G."/>
            <person name="Viehrig K."/>
            <person name="Ye F."/>
            <person name="Su P."/>
            <person name="Kiefer A.F."/>
            <person name="Nichols A."/>
            <person name="Cepeda A.J."/>
            <person name="Yan W."/>
            <person name="Fan B."/>
            <person name="Jiang Y."/>
            <person name="Adhikari A."/>
            <person name="Zheng C.-J."/>
            <person name="Schuster L."/>
            <person name="Cowan T.M."/>
            <person name="Smanski M.J."/>
            <person name="Chevrette M.G."/>
            <person name="De Carvalho L.P.S."/>
            <person name="Shen B."/>
        </authorList>
    </citation>
    <scope>NUCLEOTIDE SEQUENCE [LARGE SCALE GENOMIC DNA]</scope>
    <source>
        <strain evidence="4 5">NPDC046851</strain>
    </source>
</reference>
<evidence type="ECO:0000259" key="3">
    <source>
        <dbReference type="Pfam" id="PF01471"/>
    </source>
</evidence>